<dbReference type="PANTHER" id="PTHR33221">
    <property type="entry name" value="WINGED HELIX-TURN-HELIX TRANSCRIPTIONAL REGULATOR, RRF2 FAMILY"/>
    <property type="match status" value="1"/>
</dbReference>
<keyword evidence="2" id="KW-1185">Reference proteome</keyword>
<dbReference type="Proteomes" id="UP000484015">
    <property type="component" value="Unassembled WGS sequence"/>
</dbReference>
<dbReference type="GO" id="GO:0005829">
    <property type="term" value="C:cytosol"/>
    <property type="evidence" value="ECO:0007669"/>
    <property type="project" value="TreeGrafter"/>
</dbReference>
<dbReference type="InterPro" id="IPR036388">
    <property type="entry name" value="WH-like_DNA-bd_sf"/>
</dbReference>
<dbReference type="PROSITE" id="PS51197">
    <property type="entry name" value="HTH_RRF2_2"/>
    <property type="match status" value="1"/>
</dbReference>
<reference evidence="1 2" key="1">
    <citation type="submission" date="2019-11" db="EMBL/GenBank/DDBJ databases">
        <title>Type strains purchased from KCTC, JCM and DSMZ.</title>
        <authorList>
            <person name="Lu H."/>
        </authorList>
    </citation>
    <scope>NUCLEOTIDE SEQUENCE [LARGE SCALE GENOMIC DNA]</scope>
    <source>
        <strain evidence="1 2">KCTC 42409</strain>
    </source>
</reference>
<dbReference type="InterPro" id="IPR036390">
    <property type="entry name" value="WH_DNA-bd_sf"/>
</dbReference>
<comment type="caution">
    <text evidence="1">The sequence shown here is derived from an EMBL/GenBank/DDBJ whole genome shotgun (WGS) entry which is preliminary data.</text>
</comment>
<dbReference type="SUPFAM" id="SSF46785">
    <property type="entry name" value="Winged helix' DNA-binding domain"/>
    <property type="match status" value="1"/>
</dbReference>
<evidence type="ECO:0000313" key="1">
    <source>
        <dbReference type="EMBL" id="MTW04219.1"/>
    </source>
</evidence>
<dbReference type="NCBIfam" id="TIGR00738">
    <property type="entry name" value="rrf2_super"/>
    <property type="match status" value="1"/>
</dbReference>
<gene>
    <name evidence="1" type="ORF">GM668_19235</name>
</gene>
<dbReference type="InterPro" id="IPR030489">
    <property type="entry name" value="TR_Rrf2-type_CS"/>
</dbReference>
<accession>A0A6L6Q432</accession>
<dbReference type="EMBL" id="WNLA01000014">
    <property type="protein sequence ID" value="MTW04219.1"/>
    <property type="molecule type" value="Genomic_DNA"/>
</dbReference>
<dbReference type="InterPro" id="IPR000944">
    <property type="entry name" value="Tscrpt_reg_Rrf2"/>
</dbReference>
<dbReference type="GO" id="GO:0003700">
    <property type="term" value="F:DNA-binding transcription factor activity"/>
    <property type="evidence" value="ECO:0007669"/>
    <property type="project" value="TreeGrafter"/>
</dbReference>
<dbReference type="PANTHER" id="PTHR33221:SF13">
    <property type="entry name" value="TRANSCRIPTIONAL REGULATOR-RELATED"/>
    <property type="match status" value="1"/>
</dbReference>
<evidence type="ECO:0000313" key="2">
    <source>
        <dbReference type="Proteomes" id="UP000484015"/>
    </source>
</evidence>
<name>A0A6L6Q432_9BURK</name>
<dbReference type="Pfam" id="PF02082">
    <property type="entry name" value="Rrf2"/>
    <property type="match status" value="1"/>
</dbReference>
<sequence>MSHISTGVEYALHCLVFLSNRSGEEASAKDLAELQGIPADYVAKLFTKLSKAGLVRATEGVRGGFALARAPAAISVLEVVDAIDGGKPLFECREVRQRCAVFEGNEPDWTGVPPCTIHAVMLSAEQRMREELGSHTLADLVQRVIAVTPPSYNQAVVRWLDGRAASKHKAQNKRPDNA</sequence>
<dbReference type="PROSITE" id="PS01332">
    <property type="entry name" value="HTH_RRF2_1"/>
    <property type="match status" value="1"/>
</dbReference>
<protein>
    <submittedName>
        <fullName evidence="1">Rrf2 family transcriptional regulator</fullName>
    </submittedName>
</protein>
<proteinExistence type="predicted"/>
<organism evidence="1 2">
    <name type="scientific">Pseudoduganella ginsengisoli</name>
    <dbReference type="NCBI Taxonomy" id="1462440"/>
    <lineage>
        <taxon>Bacteria</taxon>
        <taxon>Pseudomonadati</taxon>
        <taxon>Pseudomonadota</taxon>
        <taxon>Betaproteobacteria</taxon>
        <taxon>Burkholderiales</taxon>
        <taxon>Oxalobacteraceae</taxon>
        <taxon>Telluria group</taxon>
        <taxon>Pseudoduganella</taxon>
    </lineage>
</organism>
<dbReference type="Gene3D" id="1.10.10.10">
    <property type="entry name" value="Winged helix-like DNA-binding domain superfamily/Winged helix DNA-binding domain"/>
    <property type="match status" value="1"/>
</dbReference>
<dbReference type="AlphaFoldDB" id="A0A6L6Q432"/>
<dbReference type="OrthoDB" id="9800519at2"/>
<dbReference type="RefSeq" id="WP_155440579.1">
    <property type="nucleotide sequence ID" value="NZ_WNLA01000014.1"/>
</dbReference>